<evidence type="ECO:0000256" key="1">
    <source>
        <dbReference type="ARBA" id="ARBA00001561"/>
    </source>
</evidence>
<evidence type="ECO:0000256" key="7">
    <source>
        <dbReference type="ARBA" id="ARBA00022723"/>
    </source>
</evidence>
<comment type="similarity">
    <text evidence="4">Belongs to the N-acetylmuramoyl-L-alanine amidase 2 family.</text>
</comment>
<evidence type="ECO:0000256" key="3">
    <source>
        <dbReference type="ARBA" id="ARBA00004496"/>
    </source>
</evidence>
<comment type="caution">
    <text evidence="14">The sequence shown here is derived from an EMBL/GenBank/DDBJ whole genome shotgun (WGS) entry which is preliminary data.</text>
</comment>
<evidence type="ECO:0000256" key="8">
    <source>
        <dbReference type="ARBA" id="ARBA00022801"/>
    </source>
</evidence>
<dbReference type="EC" id="3.5.1.28" evidence="5"/>
<comment type="cofactor">
    <cofactor evidence="2">
        <name>Zn(2+)</name>
        <dbReference type="ChEBI" id="CHEBI:29105"/>
    </cofactor>
</comment>
<evidence type="ECO:0000313" key="14">
    <source>
        <dbReference type="EMBL" id="EOA03014.1"/>
    </source>
</evidence>
<dbReference type="GO" id="GO:0046872">
    <property type="term" value="F:metal ion binding"/>
    <property type="evidence" value="ECO:0007669"/>
    <property type="project" value="UniProtKB-KW"/>
</dbReference>
<dbReference type="GO" id="GO:0005737">
    <property type="term" value="C:cytoplasm"/>
    <property type="evidence" value="ECO:0007669"/>
    <property type="project" value="UniProtKB-SubCell"/>
</dbReference>
<evidence type="ECO:0000256" key="9">
    <source>
        <dbReference type="ARBA" id="ARBA00022833"/>
    </source>
</evidence>
<organism evidence="14 15">
    <name type="scientific">Herbaspirillum frisingense GSF30</name>
    <dbReference type="NCBI Taxonomy" id="864073"/>
    <lineage>
        <taxon>Bacteria</taxon>
        <taxon>Pseudomonadati</taxon>
        <taxon>Pseudomonadota</taxon>
        <taxon>Betaproteobacteria</taxon>
        <taxon>Burkholderiales</taxon>
        <taxon>Oxalobacteraceae</taxon>
        <taxon>Herbaspirillum</taxon>
    </lineage>
</organism>
<evidence type="ECO:0000256" key="11">
    <source>
        <dbReference type="ARBA" id="ARBA00039257"/>
    </source>
</evidence>
<evidence type="ECO:0000256" key="10">
    <source>
        <dbReference type="ARBA" id="ARBA00023316"/>
    </source>
</evidence>
<dbReference type="GO" id="GO:0009254">
    <property type="term" value="P:peptidoglycan turnover"/>
    <property type="evidence" value="ECO:0007669"/>
    <property type="project" value="TreeGrafter"/>
</dbReference>
<evidence type="ECO:0000256" key="12">
    <source>
        <dbReference type="ARBA" id="ARBA00042615"/>
    </source>
</evidence>
<dbReference type="SMART" id="SM00644">
    <property type="entry name" value="Ami_2"/>
    <property type="match status" value="1"/>
</dbReference>
<gene>
    <name evidence="14" type="ORF">HFRIS_019893</name>
</gene>
<dbReference type="Proteomes" id="UP000006772">
    <property type="component" value="Unassembled WGS sequence"/>
</dbReference>
<dbReference type="CDD" id="cd06583">
    <property type="entry name" value="PGRP"/>
    <property type="match status" value="1"/>
</dbReference>
<dbReference type="GO" id="GO:0008745">
    <property type="term" value="F:N-acetylmuramoyl-L-alanine amidase activity"/>
    <property type="evidence" value="ECO:0007669"/>
    <property type="project" value="UniProtKB-EC"/>
</dbReference>
<evidence type="ECO:0000256" key="6">
    <source>
        <dbReference type="ARBA" id="ARBA00022490"/>
    </source>
</evidence>
<protein>
    <recommendedName>
        <fullName evidence="11">1,6-anhydro-N-acetylmuramyl-L-alanine amidase AmpD</fullName>
        <ecNumber evidence="5">3.5.1.28</ecNumber>
    </recommendedName>
    <alternativeName>
        <fullName evidence="12">N-acetylmuramoyl-L-alanine amidase</fullName>
    </alternativeName>
</protein>
<evidence type="ECO:0000313" key="15">
    <source>
        <dbReference type="Proteomes" id="UP000006772"/>
    </source>
</evidence>
<keyword evidence="10" id="KW-0961">Cell wall biogenesis/degradation</keyword>
<reference evidence="14 15" key="1">
    <citation type="journal article" date="2013" name="Front. Microbiol.">
        <title>The genome of the endophytic bacterium H. frisingense GSF30(T) identifies diverse strategies in the Herbaspirillum genus to interact with plants.</title>
        <authorList>
            <person name="Straub D."/>
            <person name="Rothballer M."/>
            <person name="Hartmann A."/>
            <person name="Ludewig U."/>
        </authorList>
    </citation>
    <scope>NUCLEOTIDE SEQUENCE [LARGE SCALE GENOMIC DNA]</scope>
    <source>
        <strain evidence="14 15">GSF30</strain>
    </source>
</reference>
<evidence type="ECO:0000256" key="5">
    <source>
        <dbReference type="ARBA" id="ARBA00011901"/>
    </source>
</evidence>
<dbReference type="GO" id="GO:0071555">
    <property type="term" value="P:cell wall organization"/>
    <property type="evidence" value="ECO:0007669"/>
    <property type="project" value="UniProtKB-KW"/>
</dbReference>
<dbReference type="EMBL" id="AEEC02000035">
    <property type="protein sequence ID" value="EOA03014.1"/>
    <property type="molecule type" value="Genomic_DNA"/>
</dbReference>
<keyword evidence="8" id="KW-0378">Hydrolase</keyword>
<comment type="catalytic activity">
    <reaction evidence="1">
        <text>Hydrolyzes the link between N-acetylmuramoyl residues and L-amino acid residues in certain cell-wall glycopeptides.</text>
        <dbReference type="EC" id="3.5.1.28"/>
    </reaction>
</comment>
<proteinExistence type="inferred from homology"/>
<accession>A0AAI9IBG5</accession>
<evidence type="ECO:0000256" key="4">
    <source>
        <dbReference type="ARBA" id="ARBA00007553"/>
    </source>
</evidence>
<dbReference type="InterPro" id="IPR051206">
    <property type="entry name" value="NAMLAA_amidase_2"/>
</dbReference>
<dbReference type="PANTHER" id="PTHR30417:SF4">
    <property type="entry name" value="1,6-ANHYDRO-N-ACETYLMURAMYL-L-ALANINE AMIDASE AMPD"/>
    <property type="match status" value="1"/>
</dbReference>
<keyword evidence="7" id="KW-0479">Metal-binding</keyword>
<dbReference type="RefSeq" id="WP_006713236.1">
    <property type="nucleotide sequence ID" value="NZ_AEEC02000035.1"/>
</dbReference>
<feature type="domain" description="N-acetylmuramoyl-L-alanine amidase" evidence="13">
    <location>
        <begin position="30"/>
        <end position="178"/>
    </location>
</feature>
<dbReference type="SUPFAM" id="SSF55846">
    <property type="entry name" value="N-acetylmuramoyl-L-alanine amidase-like"/>
    <property type="match status" value="1"/>
</dbReference>
<sequence>MSVPITEADTWSTWDIDDEGWCRQARREPSPNCDERPAGVVTDLLVIHNISLPPGQFGGPYIADLFCNRLDFEAHPYFDQLRPLRVSAHFLIRRDGEVVQFVPAHRRAWHAGVSVFDGRERCNDFSIGIELEGTDFAPFAEAQYPVLAKLSQALATRYGLTSVAGHEHIAPVRKTDPGPCFDWDRYREEMMKIINGAQLRFPLGLHKSQASTDEKF</sequence>
<name>A0AAI9IBG5_9BURK</name>
<evidence type="ECO:0000256" key="2">
    <source>
        <dbReference type="ARBA" id="ARBA00001947"/>
    </source>
</evidence>
<dbReference type="GO" id="GO:0009253">
    <property type="term" value="P:peptidoglycan catabolic process"/>
    <property type="evidence" value="ECO:0007669"/>
    <property type="project" value="InterPro"/>
</dbReference>
<dbReference type="InterPro" id="IPR036505">
    <property type="entry name" value="Amidase/PGRP_sf"/>
</dbReference>
<dbReference type="AlphaFoldDB" id="A0AAI9IBG5"/>
<dbReference type="Gene3D" id="3.40.80.10">
    <property type="entry name" value="Peptidoglycan recognition protein-like"/>
    <property type="match status" value="1"/>
</dbReference>
<comment type="subcellular location">
    <subcellularLocation>
        <location evidence="3">Cytoplasm</location>
    </subcellularLocation>
</comment>
<dbReference type="Pfam" id="PF01510">
    <property type="entry name" value="Amidase_2"/>
    <property type="match status" value="1"/>
</dbReference>
<evidence type="ECO:0000259" key="13">
    <source>
        <dbReference type="SMART" id="SM00644"/>
    </source>
</evidence>
<keyword evidence="6" id="KW-0963">Cytoplasm</keyword>
<dbReference type="InterPro" id="IPR002502">
    <property type="entry name" value="Amidase_domain"/>
</dbReference>
<dbReference type="NCBIfam" id="NF008758">
    <property type="entry name" value="PRK11789.1"/>
    <property type="match status" value="1"/>
</dbReference>
<dbReference type="PANTHER" id="PTHR30417">
    <property type="entry name" value="N-ACETYLMURAMOYL-L-ALANINE AMIDASE AMID"/>
    <property type="match status" value="1"/>
</dbReference>
<keyword evidence="9" id="KW-0862">Zinc</keyword>